<evidence type="ECO:0000256" key="5">
    <source>
        <dbReference type="ARBA" id="ARBA00023136"/>
    </source>
</evidence>
<feature type="repeat" description="Solcar" evidence="6">
    <location>
        <begin position="238"/>
        <end position="324"/>
    </location>
</feature>
<evidence type="ECO:0000256" key="3">
    <source>
        <dbReference type="ARBA" id="ARBA00022737"/>
    </source>
</evidence>
<dbReference type="EMBL" id="LK023324">
    <property type="protein sequence ID" value="CDS07298.1"/>
    <property type="molecule type" value="Genomic_DNA"/>
</dbReference>
<feature type="region of interest" description="Disordered" evidence="7">
    <location>
        <begin position="111"/>
        <end position="144"/>
    </location>
</feature>
<feature type="compositionally biased region" description="Polar residues" evidence="7">
    <location>
        <begin position="135"/>
        <end position="144"/>
    </location>
</feature>
<evidence type="ECO:0008006" key="9">
    <source>
        <dbReference type="Google" id="ProtNLM"/>
    </source>
</evidence>
<accession>A0A077WJN9</accession>
<dbReference type="SUPFAM" id="SSF103506">
    <property type="entry name" value="Mitochondrial carrier"/>
    <property type="match status" value="1"/>
</dbReference>
<dbReference type="GO" id="GO:0016020">
    <property type="term" value="C:membrane"/>
    <property type="evidence" value="ECO:0007669"/>
    <property type="project" value="UniProtKB-SubCell"/>
</dbReference>
<keyword evidence="5 6" id="KW-0472">Membrane</keyword>
<protein>
    <recommendedName>
        <fullName evidence="9">Mitochondrial carrier</fullName>
    </recommendedName>
</protein>
<sequence>MSMRDSFTSFQEQPNRLRPYYTPGLHHQHNYTCLPSNDTIPGHTPQVFDNEESHLRNTTIAKFTSFAAFKYFMTMLTSPFEVGTTLLQVQYAPHESVEVIVFRESKEESVTMSHHDLSSTSSSDEEGDDFFGSRPHNTTNRSTLKSRLPNVPIATSVYNDRHRPIHQMAPMDGGVLDILSRIVRQPTEGWKSLFKGQRVTWIHEMLWGFLQPGLQSMLNDLFGLYDDTIPLSHLDRIAPNILTLVASHIVIGVLLSPLEIIRTRLIVQSASPLCCKYKGVLHAFTTMCREEGGIRSVYLSNNNLAPTILYHTIRPLLASSVPIVIDRMLGITASDAPVLYGAAELAIRTLGLLVIVPLEIIRKRLQCQVVRSTSTAAVISPFHTTVAIRPVPYNGVLDALYKIMKEEGTRIKKNDSKQLMNTSMDLSSSESDDDEEDDFMLHAQQRQQRSSASAWGIRGLYKGFGMQMAANTMLFLFHVLNGIDEGKFLFIYTGIKTNMPSFSHVEDLNGLS</sequence>
<dbReference type="InterPro" id="IPR018108">
    <property type="entry name" value="MCP_transmembrane"/>
</dbReference>
<keyword evidence="2 6" id="KW-0812">Transmembrane</keyword>
<dbReference type="PANTHER" id="PTHR24089">
    <property type="entry name" value="SOLUTE CARRIER FAMILY 25"/>
    <property type="match status" value="1"/>
</dbReference>
<keyword evidence="4" id="KW-1133">Transmembrane helix</keyword>
<dbReference type="OrthoDB" id="77989at2759"/>
<evidence type="ECO:0000256" key="4">
    <source>
        <dbReference type="ARBA" id="ARBA00022989"/>
    </source>
</evidence>
<dbReference type="AlphaFoldDB" id="A0A077WJN9"/>
<dbReference type="Gene3D" id="1.50.40.10">
    <property type="entry name" value="Mitochondrial carrier domain"/>
    <property type="match status" value="1"/>
</dbReference>
<gene>
    <name evidence="8" type="ORF">LRAMOSA01247</name>
</gene>
<evidence type="ECO:0000256" key="6">
    <source>
        <dbReference type="PROSITE-ProRule" id="PRU00282"/>
    </source>
</evidence>
<proteinExistence type="predicted"/>
<organism evidence="8">
    <name type="scientific">Lichtheimia ramosa</name>
    <dbReference type="NCBI Taxonomy" id="688394"/>
    <lineage>
        <taxon>Eukaryota</taxon>
        <taxon>Fungi</taxon>
        <taxon>Fungi incertae sedis</taxon>
        <taxon>Mucoromycota</taxon>
        <taxon>Mucoromycotina</taxon>
        <taxon>Mucoromycetes</taxon>
        <taxon>Mucorales</taxon>
        <taxon>Lichtheimiaceae</taxon>
        <taxon>Lichtheimia</taxon>
    </lineage>
</organism>
<name>A0A077WJN9_9FUNG</name>
<evidence type="ECO:0000256" key="2">
    <source>
        <dbReference type="ARBA" id="ARBA00022692"/>
    </source>
</evidence>
<reference evidence="8" key="1">
    <citation type="journal article" date="2014" name="Genome Announc.">
        <title>De novo whole-genome sequence and genome annotation of Lichtheimia ramosa.</title>
        <authorList>
            <person name="Linde J."/>
            <person name="Schwartze V."/>
            <person name="Binder U."/>
            <person name="Lass-Florl C."/>
            <person name="Voigt K."/>
            <person name="Horn F."/>
        </authorList>
    </citation>
    <scope>NUCLEOTIDE SEQUENCE</scope>
    <source>
        <strain evidence="8">JMRC FSU:6197</strain>
    </source>
</reference>
<evidence type="ECO:0000256" key="7">
    <source>
        <dbReference type="SAM" id="MobiDB-lite"/>
    </source>
</evidence>
<dbReference type="InterPro" id="IPR023395">
    <property type="entry name" value="MCP_dom_sf"/>
</dbReference>
<keyword evidence="3" id="KW-0677">Repeat</keyword>
<evidence type="ECO:0000256" key="1">
    <source>
        <dbReference type="ARBA" id="ARBA00004141"/>
    </source>
</evidence>
<dbReference type="PROSITE" id="PS50920">
    <property type="entry name" value="SOLCAR"/>
    <property type="match status" value="1"/>
</dbReference>
<comment type="subcellular location">
    <subcellularLocation>
        <location evidence="1">Membrane</location>
        <topology evidence="1">Multi-pass membrane protein</topology>
    </subcellularLocation>
</comment>
<evidence type="ECO:0000313" key="8">
    <source>
        <dbReference type="EMBL" id="CDS07298.1"/>
    </source>
</evidence>